<evidence type="ECO:0000313" key="3">
    <source>
        <dbReference type="Proteomes" id="UP000007879"/>
    </source>
</evidence>
<reference evidence="2" key="2">
    <citation type="submission" date="2017-05" db="UniProtKB">
        <authorList>
            <consortium name="EnsemblMetazoa"/>
        </authorList>
    </citation>
    <scope>IDENTIFICATION</scope>
</reference>
<organism evidence="2">
    <name type="scientific">Amphimedon queenslandica</name>
    <name type="common">Sponge</name>
    <dbReference type="NCBI Taxonomy" id="400682"/>
    <lineage>
        <taxon>Eukaryota</taxon>
        <taxon>Metazoa</taxon>
        <taxon>Porifera</taxon>
        <taxon>Demospongiae</taxon>
        <taxon>Heteroscleromorpha</taxon>
        <taxon>Haplosclerida</taxon>
        <taxon>Niphatidae</taxon>
        <taxon>Amphimedon</taxon>
    </lineage>
</organism>
<protein>
    <submittedName>
        <fullName evidence="2">Uncharacterized protein</fullName>
    </submittedName>
</protein>
<gene>
    <name evidence="2" type="primary">105316472</name>
</gene>
<feature type="region of interest" description="Disordered" evidence="1">
    <location>
        <begin position="233"/>
        <end position="272"/>
    </location>
</feature>
<proteinExistence type="predicted"/>
<evidence type="ECO:0000256" key="1">
    <source>
        <dbReference type="SAM" id="MobiDB-lite"/>
    </source>
</evidence>
<accession>A0A1X7VLC8</accession>
<name>A0A1X7VLC8_AMPQE</name>
<dbReference type="AlphaFoldDB" id="A0A1X7VLC8"/>
<dbReference type="EnsemblMetazoa" id="Aqu2.1.41191_001">
    <property type="protein sequence ID" value="Aqu2.1.41191_001"/>
    <property type="gene ID" value="Aqu2.1.41191"/>
</dbReference>
<keyword evidence="3" id="KW-1185">Reference proteome</keyword>
<reference evidence="3" key="1">
    <citation type="journal article" date="2010" name="Nature">
        <title>The Amphimedon queenslandica genome and the evolution of animal complexity.</title>
        <authorList>
            <person name="Srivastava M."/>
            <person name="Simakov O."/>
            <person name="Chapman J."/>
            <person name="Fahey B."/>
            <person name="Gauthier M.E."/>
            <person name="Mitros T."/>
            <person name="Richards G.S."/>
            <person name="Conaco C."/>
            <person name="Dacre M."/>
            <person name="Hellsten U."/>
            <person name="Larroux C."/>
            <person name="Putnam N.H."/>
            <person name="Stanke M."/>
            <person name="Adamska M."/>
            <person name="Darling A."/>
            <person name="Degnan S.M."/>
            <person name="Oakley T.H."/>
            <person name="Plachetzki D.C."/>
            <person name="Zhai Y."/>
            <person name="Adamski M."/>
            <person name="Calcino A."/>
            <person name="Cummins S.F."/>
            <person name="Goodstein D.M."/>
            <person name="Harris C."/>
            <person name="Jackson D.J."/>
            <person name="Leys S.P."/>
            <person name="Shu S."/>
            <person name="Woodcroft B.J."/>
            <person name="Vervoort M."/>
            <person name="Kosik K.S."/>
            <person name="Manning G."/>
            <person name="Degnan B.M."/>
            <person name="Rokhsar D.S."/>
        </authorList>
    </citation>
    <scope>NUCLEOTIDE SEQUENCE [LARGE SCALE GENOMIC DNA]</scope>
</reference>
<sequence length="272" mass="31163">MPSDNNFAFRVLVGRVPLPEYEHSGQNYVESNLWTPYSYQQEISEMVNGEKEVQNFPVTPYEILLRLGTHCETSAFFIYVDGVLVTKALLEKGETRLIRGFTDRGGTKEFLFALPRFARNAEDRIDSSRKDDIGTITIVRKKGHFVKEEYRPMSDTKFYQANKKDARVVTAGSYTMSTTKKGKYLNRTRPYEVRLKKMWKMDAEVGRLVLNYRMGHTLEDMGITLKPIDWTKTHSQRTSSTGSEYSEENLSVKEQEVPMGSSDCVEIASSST</sequence>
<dbReference type="OrthoDB" id="5983726at2759"/>
<dbReference type="InParanoid" id="A0A1X7VLC8"/>
<dbReference type="Proteomes" id="UP000007879">
    <property type="component" value="Unassembled WGS sequence"/>
</dbReference>
<dbReference type="EnsemblMetazoa" id="XM_011411387.2">
    <property type="protein sequence ID" value="XP_011409689.1"/>
    <property type="gene ID" value="LOC105316472"/>
</dbReference>
<dbReference type="KEGG" id="aqu:105316472"/>
<evidence type="ECO:0000313" key="2">
    <source>
        <dbReference type="EnsemblMetazoa" id="Aqu2.1.41191_001"/>
    </source>
</evidence>